<dbReference type="Pfam" id="PF13180">
    <property type="entry name" value="PDZ_2"/>
    <property type="match status" value="1"/>
</dbReference>
<feature type="region of interest" description="Disordered" evidence="4">
    <location>
        <begin position="1"/>
        <end position="25"/>
    </location>
</feature>
<evidence type="ECO:0000256" key="3">
    <source>
        <dbReference type="ARBA" id="ARBA00022801"/>
    </source>
</evidence>
<dbReference type="SMART" id="SM00228">
    <property type="entry name" value="PDZ"/>
    <property type="match status" value="1"/>
</dbReference>
<comment type="similarity">
    <text evidence="1">Belongs to the peptidase S1C family.</text>
</comment>
<feature type="domain" description="PDZ" evidence="6">
    <location>
        <begin position="302"/>
        <end position="381"/>
    </location>
</feature>
<dbReference type="Proteomes" id="UP000323521">
    <property type="component" value="Chromosome"/>
</dbReference>
<dbReference type="Gene3D" id="2.30.42.10">
    <property type="match status" value="1"/>
</dbReference>
<dbReference type="PANTHER" id="PTHR22939">
    <property type="entry name" value="SERINE PROTEASE FAMILY S1C HTRA-RELATED"/>
    <property type="match status" value="1"/>
</dbReference>
<accession>A0A3G1KML1</accession>
<evidence type="ECO:0000256" key="5">
    <source>
        <dbReference type="SAM" id="Phobius"/>
    </source>
</evidence>
<evidence type="ECO:0000313" key="8">
    <source>
        <dbReference type="Proteomes" id="UP000323521"/>
    </source>
</evidence>
<dbReference type="Gene3D" id="2.40.10.120">
    <property type="match status" value="1"/>
</dbReference>
<dbReference type="RefSeq" id="WP_148132863.1">
    <property type="nucleotide sequence ID" value="NZ_CP017634.1"/>
</dbReference>
<dbReference type="InterPro" id="IPR001940">
    <property type="entry name" value="Peptidase_S1C"/>
</dbReference>
<keyword evidence="2" id="KW-0645">Protease</keyword>
<keyword evidence="5" id="KW-0472">Membrane</keyword>
<dbReference type="GO" id="GO:0006508">
    <property type="term" value="P:proteolysis"/>
    <property type="evidence" value="ECO:0007669"/>
    <property type="project" value="UniProtKB-KW"/>
</dbReference>
<dbReference type="SUPFAM" id="SSF50156">
    <property type="entry name" value="PDZ domain-like"/>
    <property type="match status" value="1"/>
</dbReference>
<dbReference type="AlphaFoldDB" id="A0A3G1KML1"/>
<dbReference type="PROSITE" id="PS50106">
    <property type="entry name" value="PDZ"/>
    <property type="match status" value="1"/>
</dbReference>
<dbReference type="PRINTS" id="PR00834">
    <property type="entry name" value="PROTEASES2C"/>
</dbReference>
<keyword evidence="8" id="KW-1185">Reference proteome</keyword>
<evidence type="ECO:0000256" key="1">
    <source>
        <dbReference type="ARBA" id="ARBA00010541"/>
    </source>
</evidence>
<organism evidence="7 8">
    <name type="scientific">Formimonas warabiya</name>
    <dbReference type="NCBI Taxonomy" id="1761012"/>
    <lineage>
        <taxon>Bacteria</taxon>
        <taxon>Bacillati</taxon>
        <taxon>Bacillota</taxon>
        <taxon>Clostridia</taxon>
        <taxon>Eubacteriales</taxon>
        <taxon>Peptococcaceae</taxon>
        <taxon>Candidatus Formimonas</taxon>
    </lineage>
</organism>
<evidence type="ECO:0000259" key="6">
    <source>
        <dbReference type="PROSITE" id="PS50106"/>
    </source>
</evidence>
<keyword evidence="5" id="KW-1133">Transmembrane helix</keyword>
<reference evidence="7 8" key="1">
    <citation type="submission" date="2016-10" db="EMBL/GenBank/DDBJ databases">
        <title>Complete Genome Sequence of Peptococcaceae strain DCMF.</title>
        <authorList>
            <person name="Edwards R.J."/>
            <person name="Holland S.I."/>
            <person name="Deshpande N.P."/>
            <person name="Wong Y.K."/>
            <person name="Ertan H."/>
            <person name="Manefield M."/>
            <person name="Russell T.L."/>
            <person name="Lee M.J."/>
        </authorList>
    </citation>
    <scope>NUCLEOTIDE SEQUENCE [LARGE SCALE GENOMIC DNA]</scope>
    <source>
        <strain evidence="7 8">DCMF</strain>
    </source>
</reference>
<dbReference type="InterPro" id="IPR009003">
    <property type="entry name" value="Peptidase_S1_PA"/>
</dbReference>
<dbReference type="GO" id="GO:0004252">
    <property type="term" value="F:serine-type endopeptidase activity"/>
    <property type="evidence" value="ECO:0007669"/>
    <property type="project" value="InterPro"/>
</dbReference>
<sequence length="405" mass="42469">MDIIDENENSQSDFSGNEDSQSDVSGVDEKGFYQEVIVKKPRTYGKKAIALFLAFGLLAGTGFGLGVNKLFGDRITSPNVAYATESTTNTVTSSSTVSPVVPIAKKVSPSIVAIEVKSAATDFWGEQFERKGTGSGIIIDAEGHIVTNNHVVEGAQDLTVVLKDGKELPAQLVGRDPSSDLAVIKVDKKDLPAAELGDSSKIEVGELAVAIGSPMGTDFAGSVTAGIISGINRQVSVGDKTMTLIQTDAAINPGNSGGALANAKGQVIGINTVKLADSSVEGMGFAIPINEAKPIIDQLIKEKKIVRPYLGIQGITVTKEDAQTYGLSQGVYVHVVAPYSGAEKAGLKKGDVITKIDGKQISTIEELASEVSKHQVGDVIKVEVVGAFDQVRTLSIKLTENPDQE</sequence>
<dbReference type="OrthoDB" id="9758917at2"/>
<gene>
    <name evidence="7" type="ORF">DCMF_01860</name>
</gene>
<dbReference type="PANTHER" id="PTHR22939:SF129">
    <property type="entry name" value="SERINE PROTEASE HTRA2, MITOCHONDRIAL"/>
    <property type="match status" value="1"/>
</dbReference>
<evidence type="ECO:0000313" key="7">
    <source>
        <dbReference type="EMBL" id="ATW23702.1"/>
    </source>
</evidence>
<feature type="transmembrane region" description="Helical" evidence="5">
    <location>
        <begin position="48"/>
        <end position="67"/>
    </location>
</feature>
<keyword evidence="5" id="KW-0812">Transmembrane</keyword>
<dbReference type="SUPFAM" id="SSF50494">
    <property type="entry name" value="Trypsin-like serine proteases"/>
    <property type="match status" value="1"/>
</dbReference>
<protein>
    <recommendedName>
        <fullName evidence="6">PDZ domain-containing protein</fullName>
    </recommendedName>
</protein>
<keyword evidence="3" id="KW-0378">Hydrolase</keyword>
<dbReference type="KEGG" id="fwa:DCMF_01860"/>
<dbReference type="InterPro" id="IPR036034">
    <property type="entry name" value="PDZ_sf"/>
</dbReference>
<proteinExistence type="inferred from homology"/>
<dbReference type="Pfam" id="PF13365">
    <property type="entry name" value="Trypsin_2"/>
    <property type="match status" value="1"/>
</dbReference>
<dbReference type="InterPro" id="IPR001478">
    <property type="entry name" value="PDZ"/>
</dbReference>
<evidence type="ECO:0000256" key="4">
    <source>
        <dbReference type="SAM" id="MobiDB-lite"/>
    </source>
</evidence>
<evidence type="ECO:0000256" key="2">
    <source>
        <dbReference type="ARBA" id="ARBA00022670"/>
    </source>
</evidence>
<feature type="compositionally biased region" description="Polar residues" evidence="4">
    <location>
        <begin position="9"/>
        <end position="24"/>
    </location>
</feature>
<name>A0A3G1KML1_FORW1</name>
<dbReference type="EMBL" id="CP017634">
    <property type="protein sequence ID" value="ATW23702.1"/>
    <property type="molecule type" value="Genomic_DNA"/>
</dbReference>